<dbReference type="PANTHER" id="PTHR33694:SF1">
    <property type="entry name" value="UDP-3-O-ACYL-N-ACETYLGLUCOSAMINE DEACETYLASE 1, MITOCHONDRIAL-RELATED"/>
    <property type="match status" value="1"/>
</dbReference>
<dbReference type="OrthoDB" id="9802746at2"/>
<feature type="binding site" evidence="12">
    <location>
        <position position="78"/>
    </location>
    <ligand>
        <name>Zn(2+)</name>
        <dbReference type="ChEBI" id="CHEBI:29105"/>
    </ligand>
</feature>
<dbReference type="InterPro" id="IPR020568">
    <property type="entry name" value="Ribosomal_Su5_D2-typ_SF"/>
</dbReference>
<comment type="similarity">
    <text evidence="12">Belongs to the LpxC family.</text>
</comment>
<dbReference type="EC" id="3.5.1.108" evidence="4 12"/>
<dbReference type="EMBL" id="VJVV01000006">
    <property type="protein sequence ID" value="TRO81248.1"/>
    <property type="molecule type" value="Genomic_DNA"/>
</dbReference>
<evidence type="ECO:0000256" key="12">
    <source>
        <dbReference type="HAMAP-Rule" id="MF_00388"/>
    </source>
</evidence>
<accession>A0A550JDJ7</accession>
<dbReference type="NCBIfam" id="TIGR00325">
    <property type="entry name" value="lpxC"/>
    <property type="match status" value="1"/>
</dbReference>
<dbReference type="SUPFAM" id="SSF54211">
    <property type="entry name" value="Ribosomal protein S5 domain 2-like"/>
    <property type="match status" value="2"/>
</dbReference>
<keyword evidence="10 12" id="KW-0443">Lipid metabolism</keyword>
<evidence type="ECO:0000256" key="11">
    <source>
        <dbReference type="ARBA" id="ARBA00024535"/>
    </source>
</evidence>
<evidence type="ECO:0000256" key="3">
    <source>
        <dbReference type="ARBA" id="ARBA00005002"/>
    </source>
</evidence>
<keyword evidence="8 12" id="KW-0378">Hydrolase</keyword>
<evidence type="ECO:0000256" key="9">
    <source>
        <dbReference type="ARBA" id="ARBA00022833"/>
    </source>
</evidence>
<evidence type="ECO:0000256" key="4">
    <source>
        <dbReference type="ARBA" id="ARBA00012745"/>
    </source>
</evidence>
<dbReference type="UniPathway" id="UPA00359">
    <property type="reaction ID" value="UER00478"/>
</dbReference>
<comment type="pathway">
    <text evidence="3 12">Glycolipid biosynthesis; lipid IV(A) biosynthesis; lipid IV(A) from (3R)-3-hydroxytetradecanoyl-[acyl-carrier-protein] and UDP-N-acetyl-alpha-D-glucosamine: step 2/6.</text>
</comment>
<dbReference type="GO" id="GO:0046872">
    <property type="term" value="F:metal ion binding"/>
    <property type="evidence" value="ECO:0007669"/>
    <property type="project" value="UniProtKB-KW"/>
</dbReference>
<feature type="active site" description="Proton donor" evidence="12">
    <location>
        <position position="262"/>
    </location>
</feature>
<proteinExistence type="inferred from homology"/>
<dbReference type="GO" id="GO:0009245">
    <property type="term" value="P:lipid A biosynthetic process"/>
    <property type="evidence" value="ECO:0007669"/>
    <property type="project" value="UniProtKB-UniRule"/>
</dbReference>
<evidence type="ECO:0000313" key="14">
    <source>
        <dbReference type="Proteomes" id="UP000317155"/>
    </source>
</evidence>
<dbReference type="InterPro" id="IPR004463">
    <property type="entry name" value="UDP-acyl_GlcNac_deAcase"/>
</dbReference>
<keyword evidence="7 12" id="KW-0479">Metal-binding</keyword>
<name>A0A550JDJ7_9BACT</name>
<comment type="catalytic activity">
    <reaction evidence="11 12">
        <text>a UDP-3-O-[(3R)-3-hydroxyacyl]-N-acetyl-alpha-D-glucosamine + H2O = a UDP-3-O-[(3R)-3-hydroxyacyl]-alpha-D-glucosamine + acetate</text>
        <dbReference type="Rhea" id="RHEA:67816"/>
        <dbReference type="ChEBI" id="CHEBI:15377"/>
        <dbReference type="ChEBI" id="CHEBI:30089"/>
        <dbReference type="ChEBI" id="CHEBI:137740"/>
        <dbReference type="ChEBI" id="CHEBI:173225"/>
        <dbReference type="EC" id="3.5.1.108"/>
    </reaction>
</comment>
<dbReference type="AlphaFoldDB" id="A0A550JDJ7"/>
<dbReference type="Pfam" id="PF03331">
    <property type="entry name" value="LpxC"/>
    <property type="match status" value="1"/>
</dbReference>
<dbReference type="Gene3D" id="3.30.1700.10">
    <property type="entry name" value="lpxc deacetylase, domain 2"/>
    <property type="match status" value="1"/>
</dbReference>
<dbReference type="PANTHER" id="PTHR33694">
    <property type="entry name" value="UDP-3-O-ACYL-N-ACETYLGLUCOSAMINE DEACETYLASE 1, MITOCHONDRIAL-RELATED"/>
    <property type="match status" value="1"/>
</dbReference>
<keyword evidence="9 12" id="KW-0862">Zinc</keyword>
<feature type="binding site" evidence="12">
    <location>
        <position position="239"/>
    </location>
    <ligand>
        <name>Zn(2+)</name>
        <dbReference type="ChEBI" id="CHEBI:29105"/>
    </ligand>
</feature>
<dbReference type="InterPro" id="IPR015870">
    <property type="entry name" value="UDP-acyl_N-AcGlcN_deAcase_N"/>
</dbReference>
<dbReference type="GO" id="GO:0016020">
    <property type="term" value="C:membrane"/>
    <property type="evidence" value="ECO:0007669"/>
    <property type="project" value="GOC"/>
</dbReference>
<feature type="binding site" evidence="12">
    <location>
        <position position="235"/>
    </location>
    <ligand>
        <name>Zn(2+)</name>
        <dbReference type="ChEBI" id="CHEBI:29105"/>
    </ligand>
</feature>
<evidence type="ECO:0000256" key="5">
    <source>
        <dbReference type="ARBA" id="ARBA00022516"/>
    </source>
</evidence>
<evidence type="ECO:0000256" key="1">
    <source>
        <dbReference type="ARBA" id="ARBA00001947"/>
    </source>
</evidence>
<dbReference type="GO" id="GO:0103117">
    <property type="term" value="F:UDP-3-O-acyl-N-acetylglucosamine deacetylase activity"/>
    <property type="evidence" value="ECO:0007669"/>
    <property type="project" value="UniProtKB-UniRule"/>
</dbReference>
<comment type="cofactor">
    <cofactor evidence="1 12">
        <name>Zn(2+)</name>
        <dbReference type="ChEBI" id="CHEBI:29105"/>
    </cofactor>
</comment>
<evidence type="ECO:0000256" key="2">
    <source>
        <dbReference type="ARBA" id="ARBA00002923"/>
    </source>
</evidence>
<evidence type="ECO:0000256" key="7">
    <source>
        <dbReference type="ARBA" id="ARBA00022723"/>
    </source>
</evidence>
<gene>
    <name evidence="12" type="primary">lpxC</name>
    <name evidence="13" type="ORF">FL622_10095</name>
</gene>
<evidence type="ECO:0000256" key="8">
    <source>
        <dbReference type="ARBA" id="ARBA00022801"/>
    </source>
</evidence>
<organism evidence="13 14">
    <name type="scientific">Trichloromonas acetexigens</name>
    <dbReference type="NCBI Taxonomy" id="38815"/>
    <lineage>
        <taxon>Bacteria</taxon>
        <taxon>Pseudomonadati</taxon>
        <taxon>Thermodesulfobacteriota</taxon>
        <taxon>Desulfuromonadia</taxon>
        <taxon>Desulfuromonadales</taxon>
        <taxon>Trichloromonadaceae</taxon>
        <taxon>Trichloromonas</taxon>
    </lineage>
</organism>
<dbReference type="RefSeq" id="WP_092057978.1">
    <property type="nucleotide sequence ID" value="NZ_FOJJ01000038.1"/>
</dbReference>
<evidence type="ECO:0000256" key="6">
    <source>
        <dbReference type="ARBA" id="ARBA00022556"/>
    </source>
</evidence>
<evidence type="ECO:0000256" key="10">
    <source>
        <dbReference type="ARBA" id="ARBA00023098"/>
    </source>
</evidence>
<dbReference type="HAMAP" id="MF_00388">
    <property type="entry name" value="LpxC"/>
    <property type="match status" value="1"/>
</dbReference>
<keyword evidence="6 12" id="KW-0441">Lipid A biosynthesis</keyword>
<dbReference type="Gene3D" id="3.30.230.20">
    <property type="entry name" value="lpxc deacetylase, domain 1"/>
    <property type="match status" value="1"/>
</dbReference>
<reference evidence="13 14" key="1">
    <citation type="submission" date="2019-07" db="EMBL/GenBank/DDBJ databases">
        <title>Insights of Desulfuromonas acetexigens electromicrobiology.</title>
        <authorList>
            <person name="Katuri K."/>
            <person name="Sapireddy V."/>
            <person name="Shaw D.R."/>
            <person name="Saikaly P."/>
        </authorList>
    </citation>
    <scope>NUCLEOTIDE SEQUENCE [LARGE SCALE GENOMIC DNA]</scope>
    <source>
        <strain evidence="13 14">2873</strain>
    </source>
</reference>
<evidence type="ECO:0000313" key="13">
    <source>
        <dbReference type="EMBL" id="TRO81248.1"/>
    </source>
</evidence>
<keyword evidence="14" id="KW-1185">Reference proteome</keyword>
<sequence>MIYQSTIAKAITLAGVGLHSGRTIRMHLRPAEAGNGIVFHRSEGERTVSIEAISANVVDTRLATVIGKSGLTVSTVEHLMAALCALGIDNLHIDIDGPEVPIMDGSAHYFVKAIRKAGLRSLPRSRKFLAIRKPLTVIDGEKRVTVIPSRFFRITADIAFDHPAIGLQHRSVKVTPDFFRRELAAARTFGFLKEVEYLKANGLAQGGSLENAVVIGDEGVLNPEGLRFQDEFVRHKILDAIGDFSLAGFPVLGHFKTFKSGHDINHKMIEKILATPDAWHLVEFTEKDLQEALLAAPPALAAGLALSEA</sequence>
<dbReference type="InterPro" id="IPR011334">
    <property type="entry name" value="UDP-acyl_GlcNac_deAcase_C"/>
</dbReference>
<keyword evidence="5 12" id="KW-0444">Lipid biosynthesis</keyword>
<comment type="caution">
    <text evidence="13">The sequence shown here is derived from an EMBL/GenBank/DDBJ whole genome shotgun (WGS) entry which is preliminary data.</text>
</comment>
<protein>
    <recommendedName>
        <fullName evidence="4 12">UDP-3-O-acyl-N-acetylglucosamine deacetylase</fullName>
        <shortName evidence="12">UDP-3-O-acyl-GlcNAc deacetylase</shortName>
        <ecNumber evidence="4 12">3.5.1.108</ecNumber>
    </recommendedName>
    <alternativeName>
        <fullName evidence="12">UDP-3-O-[R-3-hydroxymyristoyl]-N-acetylglucosamine deacetylase</fullName>
    </alternativeName>
</protein>
<dbReference type="Proteomes" id="UP000317155">
    <property type="component" value="Unassembled WGS sequence"/>
</dbReference>
<comment type="function">
    <text evidence="2 12">Catalyzes the hydrolysis of UDP-3-O-myristoyl-N-acetylglucosamine to form UDP-3-O-myristoylglucosamine and acetate, the committed step in lipid A biosynthesis.</text>
</comment>